<dbReference type="GO" id="GO:0050532">
    <property type="term" value="F:2-phosphosulfolactate phosphatase activity"/>
    <property type="evidence" value="ECO:0007669"/>
    <property type="project" value="UniProtKB-EC"/>
</dbReference>
<evidence type="ECO:0000256" key="6">
    <source>
        <dbReference type="ARBA" id="ARBA00033711"/>
    </source>
</evidence>
<dbReference type="InterPro" id="IPR005238">
    <property type="entry name" value="ComB-like"/>
</dbReference>
<keyword evidence="4" id="KW-0378">Hydrolase</keyword>
<gene>
    <name evidence="7" type="ORF">METZ01_LOCUS105498</name>
</gene>
<comment type="cofactor">
    <cofactor evidence="1">
        <name>Mg(2+)</name>
        <dbReference type="ChEBI" id="CHEBI:18420"/>
    </cofactor>
</comment>
<evidence type="ECO:0000313" key="7">
    <source>
        <dbReference type="EMBL" id="SVA52644.1"/>
    </source>
</evidence>
<dbReference type="Pfam" id="PF04029">
    <property type="entry name" value="2-ph_phosp"/>
    <property type="match status" value="1"/>
</dbReference>
<evidence type="ECO:0000256" key="1">
    <source>
        <dbReference type="ARBA" id="ARBA00001946"/>
    </source>
</evidence>
<dbReference type="EC" id="3.1.3.71" evidence="3"/>
<dbReference type="InterPro" id="IPR036702">
    <property type="entry name" value="ComB-like_sf"/>
</dbReference>
<reference evidence="7" key="1">
    <citation type="submission" date="2018-05" db="EMBL/GenBank/DDBJ databases">
        <authorList>
            <person name="Lanie J.A."/>
            <person name="Ng W.-L."/>
            <person name="Kazmierczak K.M."/>
            <person name="Andrzejewski T.M."/>
            <person name="Davidsen T.M."/>
            <person name="Wayne K.J."/>
            <person name="Tettelin H."/>
            <person name="Glass J.I."/>
            <person name="Rusch D."/>
            <person name="Podicherti R."/>
            <person name="Tsui H.-C.T."/>
            <person name="Winkler M.E."/>
        </authorList>
    </citation>
    <scope>NUCLEOTIDE SEQUENCE</scope>
</reference>
<dbReference type="AlphaFoldDB" id="A0A381WJG2"/>
<dbReference type="PANTHER" id="PTHR37311:SF1">
    <property type="entry name" value="2-PHOSPHOSULFOLACTATE PHOSPHATASE-RELATED"/>
    <property type="match status" value="1"/>
</dbReference>
<feature type="non-terminal residue" evidence="7">
    <location>
        <position position="1"/>
    </location>
</feature>
<evidence type="ECO:0000256" key="5">
    <source>
        <dbReference type="ARBA" id="ARBA00022842"/>
    </source>
</evidence>
<keyword evidence="5" id="KW-0460">Magnesium</keyword>
<evidence type="ECO:0000256" key="3">
    <source>
        <dbReference type="ARBA" id="ARBA00012953"/>
    </source>
</evidence>
<comment type="similarity">
    <text evidence="2">Belongs to the ComB family.</text>
</comment>
<evidence type="ECO:0000256" key="4">
    <source>
        <dbReference type="ARBA" id="ARBA00022801"/>
    </source>
</evidence>
<comment type="catalytic activity">
    <reaction evidence="6">
        <text>(2R)-O-phospho-3-sulfolactate + H2O = (2R)-3-sulfolactate + phosphate</text>
        <dbReference type="Rhea" id="RHEA:23416"/>
        <dbReference type="ChEBI" id="CHEBI:15377"/>
        <dbReference type="ChEBI" id="CHEBI:15597"/>
        <dbReference type="ChEBI" id="CHEBI:43474"/>
        <dbReference type="ChEBI" id="CHEBI:58738"/>
        <dbReference type="EC" id="3.1.3.71"/>
    </reaction>
</comment>
<accession>A0A381WJG2</accession>
<protein>
    <recommendedName>
        <fullName evidence="3">2-phosphosulfolactate phosphatase</fullName>
        <ecNumber evidence="3">3.1.3.71</ecNumber>
    </recommendedName>
</protein>
<dbReference type="Gene3D" id="3.90.1560.10">
    <property type="entry name" value="ComB-like"/>
    <property type="match status" value="1"/>
</dbReference>
<dbReference type="PANTHER" id="PTHR37311">
    <property type="entry name" value="2-PHOSPHOSULFOLACTATE PHOSPHATASE-RELATED"/>
    <property type="match status" value="1"/>
</dbReference>
<proteinExistence type="inferred from homology"/>
<evidence type="ECO:0000256" key="2">
    <source>
        <dbReference type="ARBA" id="ARBA00009997"/>
    </source>
</evidence>
<dbReference type="GO" id="GO:0050545">
    <property type="term" value="F:sulfopyruvate decarboxylase activity"/>
    <property type="evidence" value="ECO:0007669"/>
    <property type="project" value="TreeGrafter"/>
</dbReference>
<dbReference type="SUPFAM" id="SSF142823">
    <property type="entry name" value="ComB-like"/>
    <property type="match status" value="1"/>
</dbReference>
<sequence length="225" mass="24100">VRITIEQGLPGAEAAAARDDATVIIDVIRASTTYATALSGGAERIVPCASRAHLDEVRQRYPEALQSGERECRRIDGYDLGSSPTEMADANLSGKTLLSSTTNGSRMVVAASSAPVVVMAGFCNSSAVARFLRKRGDDVSLVCSGRLGEPVIEDWLGATWLAHLLDNSGDFELSKDEIRERCRDSPSYDALLAAGLERDFDLCLTFDSLDIVPLLDSDGFVVAKD</sequence>
<dbReference type="EMBL" id="UINC01011999">
    <property type="protein sequence ID" value="SVA52644.1"/>
    <property type="molecule type" value="Genomic_DNA"/>
</dbReference>
<name>A0A381WJG2_9ZZZZ</name>
<organism evidence="7">
    <name type="scientific">marine metagenome</name>
    <dbReference type="NCBI Taxonomy" id="408172"/>
    <lineage>
        <taxon>unclassified sequences</taxon>
        <taxon>metagenomes</taxon>
        <taxon>ecological metagenomes</taxon>
    </lineage>
</organism>
<dbReference type="GO" id="GO:0000287">
    <property type="term" value="F:magnesium ion binding"/>
    <property type="evidence" value="ECO:0007669"/>
    <property type="project" value="InterPro"/>
</dbReference>